<dbReference type="NCBIfam" id="NF004523">
    <property type="entry name" value="PRK05868.1"/>
    <property type="match status" value="1"/>
</dbReference>
<dbReference type="AlphaFoldDB" id="A0A975PXW0"/>
<evidence type="ECO:0000313" key="4">
    <source>
        <dbReference type="Proteomes" id="UP000682202"/>
    </source>
</evidence>
<organism evidence="3 4">
    <name type="scientific">Mycobacterium spongiae</name>
    <dbReference type="NCBI Taxonomy" id="886343"/>
    <lineage>
        <taxon>Bacteria</taxon>
        <taxon>Bacillati</taxon>
        <taxon>Actinomycetota</taxon>
        <taxon>Actinomycetes</taxon>
        <taxon>Mycobacteriales</taxon>
        <taxon>Mycobacteriaceae</taxon>
        <taxon>Mycobacterium</taxon>
    </lineage>
</organism>
<dbReference type="Gene3D" id="3.50.50.60">
    <property type="entry name" value="FAD/NAD(P)-binding domain"/>
    <property type="match status" value="1"/>
</dbReference>
<dbReference type="GO" id="GO:0071949">
    <property type="term" value="F:FAD binding"/>
    <property type="evidence" value="ECO:0007669"/>
    <property type="project" value="InterPro"/>
</dbReference>
<keyword evidence="4" id="KW-1185">Reference proteome</keyword>
<dbReference type="InterPro" id="IPR002938">
    <property type="entry name" value="FAD-bd"/>
</dbReference>
<dbReference type="InterPro" id="IPR036188">
    <property type="entry name" value="FAD/NAD-bd_sf"/>
</dbReference>
<dbReference type="PRINTS" id="PR00420">
    <property type="entry name" value="RNGMNOXGNASE"/>
</dbReference>
<dbReference type="KEGG" id="mspg:F6B93_16705"/>
<reference evidence="3" key="1">
    <citation type="submission" date="2019-12" db="EMBL/GenBank/DDBJ databases">
        <title>Mycobacterium spongiae sp. nov.</title>
        <authorList>
            <person name="Stinear T."/>
        </authorList>
    </citation>
    <scope>NUCLEOTIDE SEQUENCE</scope>
    <source>
        <strain evidence="3">FSD4b-SM</strain>
    </source>
</reference>
<dbReference type="RefSeq" id="WP_211696073.1">
    <property type="nucleotide sequence ID" value="NZ_CP046600.1"/>
</dbReference>
<dbReference type="PANTHER" id="PTHR46865">
    <property type="entry name" value="OXIDOREDUCTASE-RELATED"/>
    <property type="match status" value="1"/>
</dbReference>
<name>A0A975PXW0_9MYCO</name>
<feature type="region of interest" description="Disordered" evidence="1">
    <location>
        <begin position="79"/>
        <end position="100"/>
    </location>
</feature>
<evidence type="ECO:0000313" key="3">
    <source>
        <dbReference type="EMBL" id="QUR68502.1"/>
    </source>
</evidence>
<accession>A0A975PXW0</accession>
<dbReference type="SUPFAM" id="SSF51905">
    <property type="entry name" value="FAD/NAD(P)-binding domain"/>
    <property type="match status" value="1"/>
</dbReference>
<dbReference type="PANTHER" id="PTHR46865:SF2">
    <property type="entry name" value="MONOOXYGENASE"/>
    <property type="match status" value="1"/>
</dbReference>
<protein>
    <submittedName>
        <fullName evidence="3">FAD-binding protein</fullName>
    </submittedName>
</protein>
<dbReference type="Gene3D" id="3.30.9.10">
    <property type="entry name" value="D-Amino Acid Oxidase, subunit A, domain 2"/>
    <property type="match status" value="1"/>
</dbReference>
<dbReference type="Proteomes" id="UP000682202">
    <property type="component" value="Chromosome"/>
</dbReference>
<sequence length="375" mass="41171">MTTVQEVLVSGASVAGTAAAYWLGQQGYSVTVVERHPGLRPGGQAIDVRGPALTVLERMGLLEAAEEMKTGIRGASVVDRDGNELSRDTESTPTGGPIDNPNIELLRDDLLELLYGATQDATEYLFDDSIAALDDDGSAVGVTFERADARSFDLVVGADGLHSNVRGLVFGTEEQFLKRLGTHAAIFTVPNFLELDYWQKWHYGDSTMAGVYSARNNTEARAALAFMDTELQIDYRDTAAQFAELERRMIEDGWVRAQLLHYMKSAPDFYFDEMSQIVMDHWSKGRVTLVGDAAYCCSPLSGQGTSVALLGAYILAGELTRAGADYQRGLANYYAEFSGYVERNQWLATDNIPGGDPIPEEDFERVVHSLTLEEY</sequence>
<gene>
    <name evidence="3" type="ORF">F6B93_16705</name>
</gene>
<evidence type="ECO:0000259" key="2">
    <source>
        <dbReference type="Pfam" id="PF01494"/>
    </source>
</evidence>
<feature type="domain" description="FAD-binding" evidence="2">
    <location>
        <begin position="6"/>
        <end position="321"/>
    </location>
</feature>
<dbReference type="EMBL" id="CP046600">
    <property type="protein sequence ID" value="QUR68502.1"/>
    <property type="molecule type" value="Genomic_DNA"/>
</dbReference>
<dbReference type="Pfam" id="PF01494">
    <property type="entry name" value="FAD_binding_3"/>
    <property type="match status" value="1"/>
</dbReference>
<proteinExistence type="predicted"/>
<evidence type="ECO:0000256" key="1">
    <source>
        <dbReference type="SAM" id="MobiDB-lite"/>
    </source>
</evidence>
<dbReference type="InterPro" id="IPR051704">
    <property type="entry name" value="FAD_aromatic-hydroxylase"/>
</dbReference>
<feature type="compositionally biased region" description="Basic and acidic residues" evidence="1">
    <location>
        <begin position="79"/>
        <end position="90"/>
    </location>
</feature>